<evidence type="ECO:0000256" key="1">
    <source>
        <dbReference type="ARBA" id="ARBA00001971"/>
    </source>
</evidence>
<dbReference type="PANTHER" id="PTHR24291:SF130">
    <property type="entry name" value="CYTOCHROME P450 FAMILY"/>
    <property type="match status" value="1"/>
</dbReference>
<comment type="cofactor">
    <cofactor evidence="1">
        <name>heme</name>
        <dbReference type="ChEBI" id="CHEBI:30413"/>
    </cofactor>
</comment>
<dbReference type="PRINTS" id="PR00463">
    <property type="entry name" value="EP450I"/>
</dbReference>
<dbReference type="SUPFAM" id="SSF48264">
    <property type="entry name" value="Cytochrome P450"/>
    <property type="match status" value="1"/>
</dbReference>
<dbReference type="GO" id="GO:0005506">
    <property type="term" value="F:iron ion binding"/>
    <property type="evidence" value="ECO:0007669"/>
    <property type="project" value="InterPro"/>
</dbReference>
<reference evidence="7" key="1">
    <citation type="submission" date="2022-11" db="UniProtKB">
        <authorList>
            <consortium name="WormBaseParasite"/>
        </authorList>
    </citation>
    <scope>IDENTIFICATION</scope>
</reference>
<name>A0A915EVP4_9BILA</name>
<keyword evidence="6" id="KW-1185">Reference proteome</keyword>
<dbReference type="InterPro" id="IPR050196">
    <property type="entry name" value="Cytochrome_P450_Monoox"/>
</dbReference>
<evidence type="ECO:0000256" key="4">
    <source>
        <dbReference type="ARBA" id="ARBA00023004"/>
    </source>
</evidence>
<dbReference type="Pfam" id="PF00067">
    <property type="entry name" value="p450"/>
    <property type="match status" value="1"/>
</dbReference>
<protein>
    <submittedName>
        <fullName evidence="7">Cytochrome P450</fullName>
    </submittedName>
</protein>
<sequence length="391" mass="44836">MYDLRFQDLDAIGIWSIPDTSALIELYYSKSIAKAWRNRQRTNELLECVYGPPTIPLLGNGHQFPNNAFDMCEWFIQESHVALNKGQSVMKMIFGQHCGNQKGHRLRFLLAVAWRISASKHWRKMAITQENVDTTFHFNMLPGYMDIFNKHSQIFTEKLEKLAEGDQVTDIYSSICACALDIIADAAMGMELKTQAGENLPYAEAVKNFNNLSFDISTKPYYWLPGIWRLAGKASQADQAVHVLKQMSGNVVRERMKVMQKRGIQHENKLSFEDIQAEVDTFMFAGHDTTAHAISWVLWCLVCHPDIQQRLYEELLEHLGTDLDKNIEIEDLTHLKYLGQNEMIMDGKLLPAKANCRPQKLHRPKVRHARGKSSHSVCAQELLHVHKHCIS</sequence>
<dbReference type="InterPro" id="IPR002401">
    <property type="entry name" value="Cyt_P450_E_grp-I"/>
</dbReference>
<keyword evidence="3" id="KW-0349">Heme</keyword>
<keyword evidence="3" id="KW-0479">Metal-binding</keyword>
<evidence type="ECO:0000313" key="7">
    <source>
        <dbReference type="WBParaSite" id="jg9504"/>
    </source>
</evidence>
<organism evidence="6 7">
    <name type="scientific">Ditylenchus dipsaci</name>
    <dbReference type="NCBI Taxonomy" id="166011"/>
    <lineage>
        <taxon>Eukaryota</taxon>
        <taxon>Metazoa</taxon>
        <taxon>Ecdysozoa</taxon>
        <taxon>Nematoda</taxon>
        <taxon>Chromadorea</taxon>
        <taxon>Rhabditida</taxon>
        <taxon>Tylenchina</taxon>
        <taxon>Tylenchomorpha</taxon>
        <taxon>Sphaerularioidea</taxon>
        <taxon>Anguinidae</taxon>
        <taxon>Anguininae</taxon>
        <taxon>Ditylenchus</taxon>
    </lineage>
</organism>
<dbReference type="GO" id="GO:0020037">
    <property type="term" value="F:heme binding"/>
    <property type="evidence" value="ECO:0007669"/>
    <property type="project" value="InterPro"/>
</dbReference>
<keyword evidence="5" id="KW-0560">Oxidoreductase</keyword>
<evidence type="ECO:0000256" key="3">
    <source>
        <dbReference type="ARBA" id="ARBA00022617"/>
    </source>
</evidence>
<proteinExistence type="inferred from homology"/>
<dbReference type="InterPro" id="IPR001128">
    <property type="entry name" value="Cyt_P450"/>
</dbReference>
<dbReference type="PANTHER" id="PTHR24291">
    <property type="entry name" value="CYTOCHROME P450 FAMILY 4"/>
    <property type="match status" value="1"/>
</dbReference>
<dbReference type="GO" id="GO:0004497">
    <property type="term" value="F:monooxygenase activity"/>
    <property type="evidence" value="ECO:0007669"/>
    <property type="project" value="UniProtKB-KW"/>
</dbReference>
<dbReference type="AlphaFoldDB" id="A0A915EVP4"/>
<accession>A0A915EVP4</accession>
<keyword evidence="5" id="KW-0503">Monooxygenase</keyword>
<dbReference type="WBParaSite" id="jg9504">
    <property type="protein sequence ID" value="jg9504"/>
    <property type="gene ID" value="jg9504"/>
</dbReference>
<evidence type="ECO:0000313" key="6">
    <source>
        <dbReference type="Proteomes" id="UP000887574"/>
    </source>
</evidence>
<dbReference type="Gene3D" id="1.10.630.10">
    <property type="entry name" value="Cytochrome P450"/>
    <property type="match status" value="1"/>
</dbReference>
<dbReference type="Proteomes" id="UP000887574">
    <property type="component" value="Unplaced"/>
</dbReference>
<evidence type="ECO:0000256" key="2">
    <source>
        <dbReference type="ARBA" id="ARBA00010617"/>
    </source>
</evidence>
<keyword evidence="4" id="KW-0408">Iron</keyword>
<comment type="similarity">
    <text evidence="2">Belongs to the cytochrome P450 family.</text>
</comment>
<evidence type="ECO:0000256" key="5">
    <source>
        <dbReference type="ARBA" id="ARBA00023033"/>
    </source>
</evidence>
<dbReference type="InterPro" id="IPR036396">
    <property type="entry name" value="Cyt_P450_sf"/>
</dbReference>
<dbReference type="GO" id="GO:0016705">
    <property type="term" value="F:oxidoreductase activity, acting on paired donors, with incorporation or reduction of molecular oxygen"/>
    <property type="evidence" value="ECO:0007669"/>
    <property type="project" value="InterPro"/>
</dbReference>